<keyword evidence="13" id="KW-1185">Reference proteome</keyword>
<dbReference type="Proteomes" id="UP000092583">
    <property type="component" value="Unassembled WGS sequence"/>
</dbReference>
<dbReference type="STRING" id="1331196.A0A1B9IIH7"/>
<dbReference type="PANTHER" id="PTHR13018:SF139">
    <property type="entry name" value="PHOSPHATE METABOLISM PROTEIN 7"/>
    <property type="match status" value="1"/>
</dbReference>
<feature type="transmembrane region" description="Helical" evidence="8">
    <location>
        <begin position="843"/>
        <end position="861"/>
    </location>
</feature>
<keyword evidence="4 8" id="KW-0812">Transmembrane</keyword>
<evidence type="ECO:0000256" key="8">
    <source>
        <dbReference type="SAM" id="Phobius"/>
    </source>
</evidence>
<feature type="domain" description="CSC1/OSCA1-like 7TM region" evidence="9">
    <location>
        <begin position="566"/>
        <end position="859"/>
    </location>
</feature>
<feature type="transmembrane region" description="Helical" evidence="8">
    <location>
        <begin position="867"/>
        <end position="885"/>
    </location>
</feature>
<keyword evidence="6 8" id="KW-0472">Membrane</keyword>
<feature type="domain" description="CSC1/OSCA1-like cytosolic" evidence="11">
    <location>
        <begin position="347"/>
        <end position="552"/>
    </location>
</feature>
<accession>A0A1B9IIH7</accession>
<feature type="compositionally biased region" description="Polar residues" evidence="7">
    <location>
        <begin position="1263"/>
        <end position="1299"/>
    </location>
</feature>
<dbReference type="EMBL" id="KI669466">
    <property type="protein sequence ID" value="OCF55342.1"/>
    <property type="molecule type" value="Genomic_DNA"/>
</dbReference>
<evidence type="ECO:0000256" key="1">
    <source>
        <dbReference type="ARBA" id="ARBA00004141"/>
    </source>
</evidence>
<dbReference type="GO" id="GO:0005227">
    <property type="term" value="F:calcium-activated cation channel activity"/>
    <property type="evidence" value="ECO:0007669"/>
    <property type="project" value="InterPro"/>
</dbReference>
<dbReference type="Pfam" id="PF02714">
    <property type="entry name" value="RSN1_7TM"/>
    <property type="match status" value="1"/>
</dbReference>
<evidence type="ECO:0000313" key="12">
    <source>
        <dbReference type="EMBL" id="OCF55342.1"/>
    </source>
</evidence>
<feature type="region of interest" description="Disordered" evidence="7">
    <location>
        <begin position="908"/>
        <end position="944"/>
    </location>
</feature>
<feature type="transmembrane region" description="Helical" evidence="8">
    <location>
        <begin position="613"/>
        <end position="640"/>
    </location>
</feature>
<keyword evidence="3" id="KW-0813">Transport</keyword>
<organism evidence="12 13">
    <name type="scientific">Kwoniella mangroviensis CBS 10435</name>
    <dbReference type="NCBI Taxonomy" id="1331196"/>
    <lineage>
        <taxon>Eukaryota</taxon>
        <taxon>Fungi</taxon>
        <taxon>Dikarya</taxon>
        <taxon>Basidiomycota</taxon>
        <taxon>Agaricomycotina</taxon>
        <taxon>Tremellomycetes</taxon>
        <taxon>Tremellales</taxon>
        <taxon>Cryptococcaceae</taxon>
        <taxon>Kwoniella</taxon>
    </lineage>
</organism>
<dbReference type="Pfam" id="PF13967">
    <property type="entry name" value="RSN1_TM"/>
    <property type="match status" value="1"/>
</dbReference>
<feature type="transmembrane region" description="Helical" evidence="8">
    <location>
        <begin position="767"/>
        <end position="787"/>
    </location>
</feature>
<gene>
    <name evidence="12" type="ORF">L486_06822</name>
</gene>
<evidence type="ECO:0000256" key="3">
    <source>
        <dbReference type="ARBA" id="ARBA00022448"/>
    </source>
</evidence>
<evidence type="ECO:0000256" key="2">
    <source>
        <dbReference type="ARBA" id="ARBA00007779"/>
    </source>
</evidence>
<evidence type="ECO:0000313" key="13">
    <source>
        <dbReference type="Proteomes" id="UP000092583"/>
    </source>
</evidence>
<keyword evidence="5 8" id="KW-1133">Transmembrane helix</keyword>
<evidence type="ECO:0000256" key="7">
    <source>
        <dbReference type="SAM" id="MobiDB-lite"/>
    </source>
</evidence>
<feature type="region of interest" description="Disordered" evidence="7">
    <location>
        <begin position="1167"/>
        <end position="1199"/>
    </location>
</feature>
<feature type="compositionally biased region" description="Polar residues" evidence="7">
    <location>
        <begin position="1120"/>
        <end position="1137"/>
    </location>
</feature>
<dbReference type="GO" id="GO:0005886">
    <property type="term" value="C:plasma membrane"/>
    <property type="evidence" value="ECO:0007669"/>
    <property type="project" value="TreeGrafter"/>
</dbReference>
<dbReference type="InterPro" id="IPR003864">
    <property type="entry name" value="CSC1/OSCA1-like_7TM"/>
</dbReference>
<feature type="transmembrane region" description="Helical" evidence="8">
    <location>
        <begin position="799"/>
        <end position="817"/>
    </location>
</feature>
<proteinExistence type="inferred from homology"/>
<name>A0A1B9IIH7_9TREE</name>
<reference evidence="12 13" key="1">
    <citation type="submission" date="2013-07" db="EMBL/GenBank/DDBJ databases">
        <title>The Genome Sequence of Kwoniella mangroviensis CBS10435.</title>
        <authorList>
            <consortium name="The Broad Institute Genome Sequencing Platform"/>
            <person name="Cuomo C."/>
            <person name="Litvintseva A."/>
            <person name="Chen Y."/>
            <person name="Heitman J."/>
            <person name="Sun S."/>
            <person name="Springer D."/>
            <person name="Dromer F."/>
            <person name="Young S.K."/>
            <person name="Zeng Q."/>
            <person name="Gargeya S."/>
            <person name="Fitzgerald M."/>
            <person name="Abouelleil A."/>
            <person name="Alvarado L."/>
            <person name="Berlin A.M."/>
            <person name="Chapman S.B."/>
            <person name="Dewar J."/>
            <person name="Goldberg J."/>
            <person name="Griggs A."/>
            <person name="Gujja S."/>
            <person name="Hansen M."/>
            <person name="Howarth C."/>
            <person name="Imamovic A."/>
            <person name="Larimer J."/>
            <person name="McCowan C."/>
            <person name="Murphy C."/>
            <person name="Pearson M."/>
            <person name="Priest M."/>
            <person name="Roberts A."/>
            <person name="Saif S."/>
            <person name="Shea T."/>
            <person name="Sykes S."/>
            <person name="Wortman J."/>
            <person name="Nusbaum C."/>
            <person name="Birren B."/>
        </authorList>
    </citation>
    <scope>NUCLEOTIDE SEQUENCE [LARGE SCALE GENOMIC DNA]</scope>
    <source>
        <strain evidence="12 13">CBS 10435</strain>
    </source>
</reference>
<evidence type="ECO:0000259" key="10">
    <source>
        <dbReference type="Pfam" id="PF13967"/>
    </source>
</evidence>
<evidence type="ECO:0000256" key="4">
    <source>
        <dbReference type="ARBA" id="ARBA00022692"/>
    </source>
</evidence>
<feature type="region of interest" description="Disordered" evidence="7">
    <location>
        <begin position="76"/>
        <end position="102"/>
    </location>
</feature>
<feature type="domain" description="CSC1/OSCA1-like N-terminal transmembrane" evidence="10">
    <location>
        <begin position="113"/>
        <end position="234"/>
    </location>
</feature>
<feature type="region of interest" description="Disordered" evidence="7">
    <location>
        <begin position="1108"/>
        <end position="1137"/>
    </location>
</feature>
<feature type="compositionally biased region" description="Polar residues" evidence="7">
    <location>
        <begin position="1211"/>
        <end position="1228"/>
    </location>
</feature>
<comment type="subcellular location">
    <subcellularLocation>
        <location evidence="1">Membrane</location>
        <topology evidence="1">Multi-pass membrane protein</topology>
    </subcellularLocation>
</comment>
<dbReference type="Pfam" id="PF14703">
    <property type="entry name" value="PHM7_cyt"/>
    <property type="match status" value="1"/>
</dbReference>
<dbReference type="InterPro" id="IPR032880">
    <property type="entry name" value="CSC1/OSCA1-like_N"/>
</dbReference>
<sequence>MADLSQHTNYTAAYSGLLDNFYLTLAIAGACLIGYEVEVHIPRRRGKDGRFQRVPVRLFYAAQRGWERLRGRGAKFQNREDGRPSSEGLVRDEGEEDKARSKLGDRESWEFGYIFQPKAWAVNASPPVPRWPLMWIVSSLKVREKDMPEKCGLDLTLHARFLRGAFFYTLLQTVVILPVLMPLHIIYSPRDIAKTSMLRASVSSLVQSSGSKWLWVHALLIWWITITWTATVLWITWGALAYRRRQIKALAAKFAASKEMKRTITRGEEGQESRSVVEDCTGVKRYKTLMVTNIPPDMRDETVLRDYFNYYIQRHHARKQSPTNRPDLKKPRLSLNALELSGWTNEESDVEEVILVRKLHTIASLRDRRQDVLRKLEIAHLNLAKRVLAAASRYKRTMGVVPMISEKDKDQPLPPNATKQERMQRLVRVLDPFLDDHGFAGKVDTTVWDALHSLPRECIDPYQSLTHLTSLFRDQNAPLIDYLTTKLSYLTMLLDESRSRPLSSYTPSSAAFVTFKDAKTARLASKILDSHPKRSLACHAVPAPDWTDILWPRLGKSTYRSEFVRGWVVYLGVWAFTLVWIFPVSLLCALASLTNIAGFIKPLQAFLNAHPKVASAITSLAPVILVALLTIAICPILLVIANKAETIVTRLGIHNSVLERFWKFLMVNGVVFFAIGQSTIEAYLTAFQNKNFDPLPIIASAFPTAAPYFASYILLQTAIQPFFEIFRFGLPTIVYVFGTRLSVIPRQRSSRTEHPTFSHFSQVPQQLLGGAIMHLFMLLNPLVIPFSEWHFKLYHTSTLIVNLSSALVYYGACYVVWKRQFTYVYGRLYETNGKRTSIRVLRYSLDALALGQFVLFAFFILNKAKGHAIATGILFAITLITKLIITRALKSRFKNLDIQEADILCPPVTASTNDNDEDDDTASEDWDPDDVPLPNGLPAPQGSSRFNTWRRSVGRWAGSWKKAGSSHKPIPFDHVLFSTLDSKIAFEPFGDPQEASVKPSEFPSRASQENDLQRIVAPHPALQPWEDIPPYYRSRGYDDQPTYTDNYDDFLWLPRDPLSTLDLDDTVEMRVALTTSAGGSGQISDCALEFAGLSVRDKKDRDTWQDVIVQGPSDGRPTSPGANSETRLMSTPSNIGSEVNDTFSGTHLFRRHTHKAATALSDVFRRPRASSSISNPGIGMDNLSVRSRPGPPSPLELNNLDTFISMPRVSTPSAVSVQQEADVTQEPSTPAAAPTGSHISFAATLGRSPSGRRPSRMRSGHSNMSEELVQSPTSPRNRSLSHLSPSKSRTASAMSAQQQRLWNEVMEEERLMMKEDREEEKAEMEKEKEELLKEQDKIRKTSESGEGGGLRRRLTRGNSEGSRPRLERAGESERSRNGSVALVDTPTSIV</sequence>
<feature type="compositionally biased region" description="Basic and acidic residues" evidence="7">
    <location>
        <begin position="1362"/>
        <end position="1376"/>
    </location>
</feature>
<reference evidence="13" key="2">
    <citation type="submission" date="2013-12" db="EMBL/GenBank/DDBJ databases">
        <title>Evolution of pathogenesis and genome organization in the Tremellales.</title>
        <authorList>
            <person name="Cuomo C."/>
            <person name="Litvintseva A."/>
            <person name="Heitman J."/>
            <person name="Chen Y."/>
            <person name="Sun S."/>
            <person name="Springer D."/>
            <person name="Dromer F."/>
            <person name="Young S."/>
            <person name="Zeng Q."/>
            <person name="Chapman S."/>
            <person name="Gujja S."/>
            <person name="Saif S."/>
            <person name="Birren B."/>
        </authorList>
    </citation>
    <scope>NUCLEOTIDE SEQUENCE [LARGE SCALE GENOMIC DNA]</scope>
    <source>
        <strain evidence="13">CBS 10435</strain>
    </source>
</reference>
<feature type="transmembrane region" description="Helical" evidence="8">
    <location>
        <begin position="661"/>
        <end position="680"/>
    </location>
</feature>
<feature type="transmembrane region" description="Helical" evidence="8">
    <location>
        <begin position="695"/>
        <end position="715"/>
    </location>
</feature>
<evidence type="ECO:0000259" key="9">
    <source>
        <dbReference type="Pfam" id="PF02714"/>
    </source>
</evidence>
<protein>
    <recommendedName>
        <fullName evidence="14">DUF221-domain-containing protein</fullName>
    </recommendedName>
</protein>
<evidence type="ECO:0008006" key="14">
    <source>
        <dbReference type="Google" id="ProtNLM"/>
    </source>
</evidence>
<feature type="compositionally biased region" description="Basic and acidic residues" evidence="7">
    <location>
        <begin position="77"/>
        <end position="102"/>
    </location>
</feature>
<feature type="transmembrane region" description="Helical" evidence="8">
    <location>
        <begin position="165"/>
        <end position="187"/>
    </location>
</feature>
<dbReference type="PANTHER" id="PTHR13018">
    <property type="entry name" value="PROBABLE MEMBRANE PROTEIN DUF221-RELATED"/>
    <property type="match status" value="1"/>
</dbReference>
<feature type="region of interest" description="Disordered" evidence="7">
    <location>
        <begin position="1211"/>
        <end position="1299"/>
    </location>
</feature>
<feature type="region of interest" description="Disordered" evidence="7">
    <location>
        <begin position="1312"/>
        <end position="1390"/>
    </location>
</feature>
<feature type="transmembrane region" description="Helical" evidence="8">
    <location>
        <begin position="20"/>
        <end position="37"/>
    </location>
</feature>
<dbReference type="OrthoDB" id="1689567at2759"/>
<feature type="transmembrane region" description="Helical" evidence="8">
    <location>
        <begin position="214"/>
        <end position="240"/>
    </location>
</feature>
<feature type="compositionally biased region" description="Basic and acidic residues" evidence="7">
    <location>
        <begin position="1312"/>
        <end position="1343"/>
    </location>
</feature>
<evidence type="ECO:0000256" key="5">
    <source>
        <dbReference type="ARBA" id="ARBA00022989"/>
    </source>
</evidence>
<dbReference type="InterPro" id="IPR045122">
    <property type="entry name" value="Csc1-like"/>
</dbReference>
<feature type="transmembrane region" description="Helical" evidence="8">
    <location>
        <begin position="567"/>
        <end position="593"/>
    </location>
</feature>
<dbReference type="InterPro" id="IPR027815">
    <property type="entry name" value="CSC1/OSCA1-like_cyt"/>
</dbReference>
<evidence type="ECO:0000259" key="11">
    <source>
        <dbReference type="Pfam" id="PF14703"/>
    </source>
</evidence>
<comment type="similarity">
    <text evidence="2">Belongs to the CSC1 (TC 1.A.17) family.</text>
</comment>
<evidence type="ECO:0000256" key="6">
    <source>
        <dbReference type="ARBA" id="ARBA00023136"/>
    </source>
</evidence>
<feature type="compositionally biased region" description="Acidic residues" evidence="7">
    <location>
        <begin position="914"/>
        <end position="930"/>
    </location>
</feature>